<dbReference type="InterPro" id="IPR035994">
    <property type="entry name" value="Nucleoside_phosphorylase_sf"/>
</dbReference>
<keyword evidence="8" id="KW-1185">Reference proteome</keyword>
<dbReference type="GO" id="GO:0009116">
    <property type="term" value="P:nucleoside metabolic process"/>
    <property type="evidence" value="ECO:0007669"/>
    <property type="project" value="InterPro"/>
</dbReference>
<dbReference type="Gene3D" id="3.40.50.300">
    <property type="entry name" value="P-loop containing nucleotide triphosphate hydrolases"/>
    <property type="match status" value="1"/>
</dbReference>
<dbReference type="EMBL" id="JAVHJL010000010">
    <property type="protein sequence ID" value="KAK6496766.1"/>
    <property type="molecule type" value="Genomic_DNA"/>
</dbReference>
<evidence type="ECO:0000313" key="7">
    <source>
        <dbReference type="EMBL" id="KAK6496766.1"/>
    </source>
</evidence>
<dbReference type="AlphaFoldDB" id="A0AAV9VW10"/>
<feature type="domain" description="Nucleoside phosphorylase" evidence="4">
    <location>
        <begin position="16"/>
        <end position="270"/>
    </location>
</feature>
<dbReference type="InterPro" id="IPR036770">
    <property type="entry name" value="Ankyrin_rpt-contain_sf"/>
</dbReference>
<feature type="repeat" description="ANK" evidence="2">
    <location>
        <begin position="946"/>
        <end position="978"/>
    </location>
</feature>
<dbReference type="SUPFAM" id="SSF48403">
    <property type="entry name" value="Ankyrin repeat"/>
    <property type="match status" value="1"/>
</dbReference>
<dbReference type="Gene3D" id="3.40.50.1580">
    <property type="entry name" value="Nucleoside phosphorylase domain"/>
    <property type="match status" value="1"/>
</dbReference>
<evidence type="ECO:0000259" key="5">
    <source>
        <dbReference type="Pfam" id="PF22939"/>
    </source>
</evidence>
<keyword evidence="1" id="KW-0677">Repeat</keyword>
<dbReference type="SMART" id="SM00248">
    <property type="entry name" value="ANK"/>
    <property type="match status" value="5"/>
</dbReference>
<dbReference type="InterPro" id="IPR056884">
    <property type="entry name" value="NPHP3-like_N"/>
</dbReference>
<feature type="domain" description="Nephrocystin 3-like N-terminal" evidence="6">
    <location>
        <begin position="349"/>
        <end position="534"/>
    </location>
</feature>
<evidence type="ECO:0000259" key="6">
    <source>
        <dbReference type="Pfam" id="PF24883"/>
    </source>
</evidence>
<sequence>MTTETLRREDYTVGWICALKEEMVAAKIMLDKIHQKLPQLPNDTNSYILGSIGEHNIVIACLPEAGTNQAGKVATWMVSSFSNVKVGLMVGIGGGVPGKVRLGDVVVSTPTDRYPGVVQYDYGKVEGKGFRRTGALNKPPTALLTALKSLQAEHDISGFELQESLDRLGKLYPKLGKSYKQRPSPGPQLDGDEGGEETEIHYGLIISGNMVIKDAKYRDELDESLDGKVLCIEMEAAGLMDDFPCMVIRGICDYADSRKNDDWHHYAATVAAAFARDFLGHIRPVDVHRETPIRDILLRQGHTIETIHNDTKEVKSMLEDEDVLKFLESMTPIKHTAQHSIISQSRQTGSGQWLINLPQYQTWLKNPKRLLHCRGIPKAGKTFLTSRVIDHLFSLCSADSTSAPGLFGKEANVGIAYIYCDYTRDREQTTFNMLASLLVQLVRHRNFTGGRGFQSSLFETVKVLYEEYRQSGRQPSIDGVKRALRSAVEIYSRVFIIIDAIDECKTFNSCRQDLLRNIFDLHDQCGISVFSTSRDMQDVINRFKSQGAEIVNIRAHEDDLRAYLRYQIAQSHRKLLQGHTSLVEAKIIKAVDGMFPFVQLFFQSIENKTSLKQLKDALEDLTGGTVAYRTAYESIMDRINAQHPDLKRLSDQVLEWVVCAQRPLKILELQHALVVMSKILARPQANFYSFPGVDSDDLPEVDSMLSACTGLVESDADTGTIRLTHATAREYFRQNFSLTKTHSNIAEVCITYLSCKYQRSERRGYSVPRELDDYILTNWGHHVRGSNGRFADMAYTLLKKRELLETYCKDTIILTKPTGDTIWSGVMRVAVAGLAIAAHFGLEECVKRFLADKPLPCSPIIWAAKSGFVNVVNLLLNDSTVQDLSTATRWAALEGHIHVVDALLTRKDFQLEEILSLAARGKTTSFVQRLLLAGANPDGKHDTRSRARPPLLVACEHGSPAVVELLLKAGADPDMSPVASFGPDAPLLKAIGTGSARMVELLIDYGANIEIKNFAGKTLREIAVERGHMDIVKLLDEAKTRKPPAKEAAPVTGETKSPRAYRGGPPMFEREGDIRPVSTSINCSLPRSGFGPIYSVVEESPAASHWSSGWTY</sequence>
<reference evidence="7 8" key="1">
    <citation type="submission" date="2023-08" db="EMBL/GenBank/DDBJ databases">
        <authorList>
            <person name="Palmer J.M."/>
        </authorList>
    </citation>
    <scope>NUCLEOTIDE SEQUENCE [LARGE SCALE GENOMIC DNA]</scope>
    <source>
        <strain evidence="7 8">TWF481</strain>
    </source>
</reference>
<protein>
    <recommendedName>
        <fullName evidence="9">Nucleoside phosphorylase domain-containing protein</fullName>
    </recommendedName>
</protein>
<evidence type="ECO:0008006" key="9">
    <source>
        <dbReference type="Google" id="ProtNLM"/>
    </source>
</evidence>
<organism evidence="7 8">
    <name type="scientific">Arthrobotrys musiformis</name>
    <dbReference type="NCBI Taxonomy" id="47236"/>
    <lineage>
        <taxon>Eukaryota</taxon>
        <taxon>Fungi</taxon>
        <taxon>Dikarya</taxon>
        <taxon>Ascomycota</taxon>
        <taxon>Pezizomycotina</taxon>
        <taxon>Orbiliomycetes</taxon>
        <taxon>Orbiliales</taxon>
        <taxon>Orbiliaceae</taxon>
        <taxon>Arthrobotrys</taxon>
    </lineage>
</organism>
<dbReference type="Proteomes" id="UP001370758">
    <property type="component" value="Unassembled WGS sequence"/>
</dbReference>
<dbReference type="InterPro" id="IPR000845">
    <property type="entry name" value="Nucleoside_phosphorylase_d"/>
</dbReference>
<evidence type="ECO:0000256" key="3">
    <source>
        <dbReference type="SAM" id="MobiDB-lite"/>
    </source>
</evidence>
<dbReference type="GO" id="GO:0003824">
    <property type="term" value="F:catalytic activity"/>
    <property type="evidence" value="ECO:0007669"/>
    <property type="project" value="InterPro"/>
</dbReference>
<evidence type="ECO:0000259" key="4">
    <source>
        <dbReference type="Pfam" id="PF01048"/>
    </source>
</evidence>
<dbReference type="Pfam" id="PF12796">
    <property type="entry name" value="Ank_2"/>
    <property type="match status" value="2"/>
</dbReference>
<proteinExistence type="predicted"/>
<dbReference type="Pfam" id="PF24883">
    <property type="entry name" value="NPHP3_N"/>
    <property type="match status" value="1"/>
</dbReference>
<dbReference type="Pfam" id="PF01048">
    <property type="entry name" value="PNP_UDP_1"/>
    <property type="match status" value="1"/>
</dbReference>
<dbReference type="InterPro" id="IPR053137">
    <property type="entry name" value="NLR-like"/>
</dbReference>
<keyword evidence="2" id="KW-0040">ANK repeat</keyword>
<dbReference type="PROSITE" id="PS50297">
    <property type="entry name" value="ANK_REP_REGION"/>
    <property type="match status" value="2"/>
</dbReference>
<comment type="caution">
    <text evidence="7">The sequence shown here is derived from an EMBL/GenBank/DDBJ whole genome shotgun (WGS) entry which is preliminary data.</text>
</comment>
<feature type="repeat" description="ANK" evidence="2">
    <location>
        <begin position="982"/>
        <end position="1014"/>
    </location>
</feature>
<evidence type="ECO:0000313" key="8">
    <source>
        <dbReference type="Proteomes" id="UP001370758"/>
    </source>
</evidence>
<dbReference type="InterPro" id="IPR002110">
    <property type="entry name" value="Ankyrin_rpt"/>
</dbReference>
<dbReference type="Gene3D" id="1.25.40.20">
    <property type="entry name" value="Ankyrin repeat-containing domain"/>
    <property type="match status" value="1"/>
</dbReference>
<dbReference type="PROSITE" id="PS50088">
    <property type="entry name" value="ANK_REPEAT"/>
    <property type="match status" value="2"/>
</dbReference>
<evidence type="ECO:0000256" key="2">
    <source>
        <dbReference type="PROSITE-ProRule" id="PRU00023"/>
    </source>
</evidence>
<dbReference type="PANTHER" id="PTHR46082">
    <property type="entry name" value="ATP/GTP-BINDING PROTEIN-RELATED"/>
    <property type="match status" value="1"/>
</dbReference>
<feature type="region of interest" description="Disordered" evidence="3">
    <location>
        <begin position="1041"/>
        <end position="1073"/>
    </location>
</feature>
<feature type="domain" description="GPI inositol-deacylase winged helix" evidence="5">
    <location>
        <begin position="645"/>
        <end position="735"/>
    </location>
</feature>
<dbReference type="PANTHER" id="PTHR46082:SF11">
    <property type="entry name" value="AAA+ ATPASE DOMAIN-CONTAINING PROTEIN-RELATED"/>
    <property type="match status" value="1"/>
</dbReference>
<accession>A0AAV9VW10</accession>
<gene>
    <name evidence="7" type="ORF">TWF481_001754</name>
</gene>
<dbReference type="Pfam" id="PF22939">
    <property type="entry name" value="WHD_GPIID"/>
    <property type="match status" value="1"/>
</dbReference>
<dbReference type="InterPro" id="IPR054471">
    <property type="entry name" value="GPIID_WHD"/>
</dbReference>
<name>A0AAV9VW10_9PEZI</name>
<dbReference type="SUPFAM" id="SSF53167">
    <property type="entry name" value="Purine and uridine phosphorylases"/>
    <property type="match status" value="1"/>
</dbReference>
<dbReference type="InterPro" id="IPR027417">
    <property type="entry name" value="P-loop_NTPase"/>
</dbReference>
<evidence type="ECO:0000256" key="1">
    <source>
        <dbReference type="ARBA" id="ARBA00022737"/>
    </source>
</evidence>